<dbReference type="HOGENOM" id="CLU_006344_8_3_1"/>
<evidence type="ECO:0000313" key="2">
    <source>
        <dbReference type="Proteomes" id="UP000054248"/>
    </source>
</evidence>
<dbReference type="Pfam" id="PF18759">
    <property type="entry name" value="Plavaka"/>
    <property type="match status" value="1"/>
</dbReference>
<name>A0A0C3Q4L5_9AGAM</name>
<dbReference type="Proteomes" id="UP000054248">
    <property type="component" value="Unassembled WGS sequence"/>
</dbReference>
<dbReference type="AlphaFoldDB" id="A0A0C3Q4L5"/>
<dbReference type="InterPro" id="IPR041078">
    <property type="entry name" value="Plavaka"/>
</dbReference>
<organism evidence="1 2">
    <name type="scientific">Tulasnella calospora MUT 4182</name>
    <dbReference type="NCBI Taxonomy" id="1051891"/>
    <lineage>
        <taxon>Eukaryota</taxon>
        <taxon>Fungi</taxon>
        <taxon>Dikarya</taxon>
        <taxon>Basidiomycota</taxon>
        <taxon>Agaricomycotina</taxon>
        <taxon>Agaricomycetes</taxon>
        <taxon>Cantharellales</taxon>
        <taxon>Tulasnellaceae</taxon>
        <taxon>Tulasnella</taxon>
    </lineage>
</organism>
<protein>
    <submittedName>
        <fullName evidence="1">Uncharacterized protein</fullName>
    </submittedName>
</protein>
<evidence type="ECO:0000313" key="1">
    <source>
        <dbReference type="EMBL" id="KIO17814.1"/>
    </source>
</evidence>
<accession>A0A0C3Q4L5</accession>
<reference evidence="1 2" key="1">
    <citation type="submission" date="2014-04" db="EMBL/GenBank/DDBJ databases">
        <authorList>
            <consortium name="DOE Joint Genome Institute"/>
            <person name="Kuo A."/>
            <person name="Girlanda M."/>
            <person name="Perotto S."/>
            <person name="Kohler A."/>
            <person name="Nagy L.G."/>
            <person name="Floudas D."/>
            <person name="Copeland A."/>
            <person name="Barry K.W."/>
            <person name="Cichocki N."/>
            <person name="Veneault-Fourrey C."/>
            <person name="LaButti K."/>
            <person name="Lindquist E.A."/>
            <person name="Lipzen A."/>
            <person name="Lundell T."/>
            <person name="Morin E."/>
            <person name="Murat C."/>
            <person name="Sun H."/>
            <person name="Tunlid A."/>
            <person name="Henrissat B."/>
            <person name="Grigoriev I.V."/>
            <person name="Hibbett D.S."/>
            <person name="Martin F."/>
            <person name="Nordberg H.P."/>
            <person name="Cantor M.N."/>
            <person name="Hua S.X."/>
        </authorList>
    </citation>
    <scope>NUCLEOTIDE SEQUENCE [LARGE SCALE GENOMIC DNA]</scope>
    <source>
        <strain evidence="1 2">MUT 4182</strain>
    </source>
</reference>
<keyword evidence="2" id="KW-1185">Reference proteome</keyword>
<reference evidence="2" key="2">
    <citation type="submission" date="2015-01" db="EMBL/GenBank/DDBJ databases">
        <title>Evolutionary Origins and Diversification of the Mycorrhizal Mutualists.</title>
        <authorList>
            <consortium name="DOE Joint Genome Institute"/>
            <consortium name="Mycorrhizal Genomics Consortium"/>
            <person name="Kohler A."/>
            <person name="Kuo A."/>
            <person name="Nagy L.G."/>
            <person name="Floudas D."/>
            <person name="Copeland A."/>
            <person name="Barry K.W."/>
            <person name="Cichocki N."/>
            <person name="Veneault-Fourrey C."/>
            <person name="LaButti K."/>
            <person name="Lindquist E.A."/>
            <person name="Lipzen A."/>
            <person name="Lundell T."/>
            <person name="Morin E."/>
            <person name="Murat C."/>
            <person name="Riley R."/>
            <person name="Ohm R."/>
            <person name="Sun H."/>
            <person name="Tunlid A."/>
            <person name="Henrissat B."/>
            <person name="Grigoriev I.V."/>
            <person name="Hibbett D.S."/>
            <person name="Martin F."/>
        </authorList>
    </citation>
    <scope>NUCLEOTIDE SEQUENCE [LARGE SCALE GENOMIC DNA]</scope>
    <source>
        <strain evidence="2">MUT 4182</strain>
    </source>
</reference>
<dbReference type="OrthoDB" id="2418900at2759"/>
<dbReference type="EMBL" id="KN823341">
    <property type="protein sequence ID" value="KIO17814.1"/>
    <property type="molecule type" value="Genomic_DNA"/>
</dbReference>
<gene>
    <name evidence="1" type="ORF">M407DRAFT_84599</name>
</gene>
<dbReference type="STRING" id="1051891.A0A0C3Q4L5"/>
<sequence>MEKSKVPAGTTIIPIILASDKTTRTSHTEGRMAHPLYLTLGNIWKDVRASIHRQACLLLAYIPILKKIKQKLRNKTMKKTMPGILSKRLYHQCLSKIFSPLRGQKLYHAVDAEGFEREMWRVLMSWIADMEEVWMILGQPFRLSILRRSKK</sequence>
<proteinExistence type="predicted"/>